<sequence length="409" mass="46372">MSWLPLEWEPVQSYVVSRKVSTLHFKRPLVVSFQVHGLDGNFNFDLEVGTLHSGDADSVSQYNYNFTYKTKQFVQNISQGAGLGAIASQLLEKVSDISKLWFFSYDVGGLIVKECLRMASSDEKYRSIFDSTSLLVFFATPHRSTKHQGWDGIALGLLHQCYCGLISPWIATFPPNFAEAMTNLEVEFRAPARAFILNVCQDPGPASPVKDSVVIHKLSAALGLDGECHIGLDCSHYNLGRFLQARGKRYLQNQMSYAAFRHGKVLQQVLGFFSLGKIRTFDVEDPTLKYWKVASQFALLPEVQSWREDSTDSRVLWVATPPMLDPTSLFSTLRSQIQQEDQFRPPVFIRVDTTLYRHDELSEAQILSNMCAQMLRQQPHLASALQDHLLNVQDAALSWGLFWKHQKWA</sequence>
<organism evidence="1 2">
    <name type="scientific">Purpureocillium lilacinum</name>
    <name type="common">Paecilomyces lilacinus</name>
    <dbReference type="NCBI Taxonomy" id="33203"/>
    <lineage>
        <taxon>Eukaryota</taxon>
        <taxon>Fungi</taxon>
        <taxon>Dikarya</taxon>
        <taxon>Ascomycota</taxon>
        <taxon>Pezizomycotina</taxon>
        <taxon>Sordariomycetes</taxon>
        <taxon>Hypocreomycetidae</taxon>
        <taxon>Hypocreales</taxon>
        <taxon>Ophiocordycipitaceae</taxon>
        <taxon>Purpureocillium</taxon>
    </lineage>
</organism>
<keyword evidence="2" id="KW-1185">Reference proteome</keyword>
<evidence type="ECO:0000313" key="1">
    <source>
        <dbReference type="EMBL" id="KAL3965241.1"/>
    </source>
</evidence>
<gene>
    <name evidence="1" type="ORF">ACCO45_002245</name>
</gene>
<reference evidence="1" key="1">
    <citation type="submission" date="2024-12" db="EMBL/GenBank/DDBJ databases">
        <title>Comparative genomics and development of molecular markers within Purpureocillium lilacinum and among Purpureocillium species.</title>
        <authorList>
            <person name="Yeh Z.-Y."/>
            <person name="Ni N.-T."/>
            <person name="Lo P.-H."/>
            <person name="Mushyakhwo K."/>
            <person name="Lin C.-F."/>
            <person name="Nai Y.-S."/>
        </authorList>
    </citation>
    <scope>NUCLEOTIDE SEQUENCE</scope>
    <source>
        <strain evidence="1">NCHU-NPUST-175</strain>
    </source>
</reference>
<accession>A0ACC4E9V5</accession>
<comment type="caution">
    <text evidence="1">The sequence shown here is derived from an EMBL/GenBank/DDBJ whole genome shotgun (WGS) entry which is preliminary data.</text>
</comment>
<name>A0ACC4E9V5_PURLI</name>
<proteinExistence type="predicted"/>
<evidence type="ECO:0000313" key="2">
    <source>
        <dbReference type="Proteomes" id="UP001638806"/>
    </source>
</evidence>
<protein>
    <submittedName>
        <fullName evidence="1">Uncharacterized protein</fullName>
    </submittedName>
</protein>
<dbReference type="Proteomes" id="UP001638806">
    <property type="component" value="Unassembled WGS sequence"/>
</dbReference>
<dbReference type="EMBL" id="JBGNUJ010000002">
    <property type="protein sequence ID" value="KAL3965241.1"/>
    <property type="molecule type" value="Genomic_DNA"/>
</dbReference>